<keyword evidence="4 6" id="KW-1133">Transmembrane helix</keyword>
<feature type="transmembrane region" description="Helical" evidence="6">
    <location>
        <begin position="267"/>
        <end position="290"/>
    </location>
</feature>
<dbReference type="GO" id="GO:0022857">
    <property type="term" value="F:transmembrane transporter activity"/>
    <property type="evidence" value="ECO:0007669"/>
    <property type="project" value="InterPro"/>
</dbReference>
<feature type="transmembrane region" description="Helical" evidence="6">
    <location>
        <begin position="360"/>
        <end position="377"/>
    </location>
</feature>
<protein>
    <submittedName>
        <fullName evidence="7">Amino acid transporter</fullName>
    </submittedName>
</protein>
<feature type="transmembrane region" description="Helical" evidence="6">
    <location>
        <begin position="34"/>
        <end position="56"/>
    </location>
</feature>
<keyword evidence="2" id="KW-1003">Cell membrane</keyword>
<evidence type="ECO:0000256" key="4">
    <source>
        <dbReference type="ARBA" id="ARBA00022989"/>
    </source>
</evidence>
<name>A0A0P1NYH9_9BACT</name>
<accession>A0A0P1NYH9</accession>
<dbReference type="PANTHER" id="PTHR42770:SF7">
    <property type="entry name" value="MEMBRANE PROTEIN"/>
    <property type="match status" value="1"/>
</dbReference>
<dbReference type="GO" id="GO:0005886">
    <property type="term" value="C:plasma membrane"/>
    <property type="evidence" value="ECO:0007669"/>
    <property type="project" value="UniProtKB-SubCell"/>
</dbReference>
<feature type="transmembrane region" description="Helical" evidence="6">
    <location>
        <begin position="447"/>
        <end position="465"/>
    </location>
</feature>
<evidence type="ECO:0000313" key="8">
    <source>
        <dbReference type="Proteomes" id="UP000199197"/>
    </source>
</evidence>
<dbReference type="InterPro" id="IPR050367">
    <property type="entry name" value="APC_superfamily"/>
</dbReference>
<sequence length="618" mass="70025">MKTSIFIAVNLLIFLIFLNLLRKKNLLSYFEAGRWWITWFAVSIITLMDELTSIYYAPFEAYRFIGIKAIVYIALTSLFIRFLSTRMVEIAEILEVHNIKGGGVYSFSYLVLGPSVSFIAVASILVVYILTASISTVSAVENGLAFLSMPEHLKFFLKILVIWLIAGLNILGIRENAKFTFAIFIFASFVLLNLVIGGIFNFDSSAASKVKESFSLFVSDLNDSSIFKSYANLVTGIGSCILAYSGIESVLQTASLVKSWHDIRKAYIFLALTVGIFTPLIALFALSSNIELEKHETDLIPTFAEKVNGPAFGLVVSVLASITLIMAVNTAMVASSELIEKICERYNFQWLIKLNRRGSLYRVHILNATFYSIILLITSGSQAILAEMYAVGLVASFTINIGSLIIYRYLMGTKEITYHTSRTGTLVLFIITFSIFIYIVLHRLYGALLWLFMTLFFLIAGLKISRTKAPEIPVRRITDSPMDVVFAIAEIDSNEVHIHFKRPKENIENLDDNSIYVSFYSPRLDRPEKKFPRHFWISIQPRTNLFDMIVGLLKTIKYELPADKKIHIHFGWPLSSWLDRMSTGIMVYNIISLPRKFPEFIFHIDYTGIEEQNRGNKS</sequence>
<dbReference type="EMBL" id="CZVW01000017">
    <property type="protein sequence ID" value="CUT03566.1"/>
    <property type="molecule type" value="Genomic_DNA"/>
</dbReference>
<gene>
    <name evidence="7" type="ORF">JGI23_01501</name>
</gene>
<evidence type="ECO:0000256" key="5">
    <source>
        <dbReference type="ARBA" id="ARBA00023136"/>
    </source>
</evidence>
<dbReference type="AlphaFoldDB" id="A0A0P1NYH9"/>
<feature type="transmembrane region" description="Helical" evidence="6">
    <location>
        <begin position="423"/>
        <end position="441"/>
    </location>
</feature>
<dbReference type="Proteomes" id="UP000199197">
    <property type="component" value="Unassembled WGS sequence"/>
</dbReference>
<feature type="transmembrane region" description="Helical" evidence="6">
    <location>
        <begin position="229"/>
        <end position="247"/>
    </location>
</feature>
<proteinExistence type="predicted"/>
<evidence type="ECO:0000256" key="2">
    <source>
        <dbReference type="ARBA" id="ARBA00022475"/>
    </source>
</evidence>
<dbReference type="PANTHER" id="PTHR42770">
    <property type="entry name" value="AMINO ACID TRANSPORTER-RELATED"/>
    <property type="match status" value="1"/>
</dbReference>
<dbReference type="Gene3D" id="1.20.1740.10">
    <property type="entry name" value="Amino acid/polyamine transporter I"/>
    <property type="match status" value="1"/>
</dbReference>
<keyword evidence="8" id="KW-1185">Reference proteome</keyword>
<feature type="transmembrane region" description="Helical" evidence="6">
    <location>
        <begin position="6"/>
        <end position="22"/>
    </location>
</feature>
<evidence type="ECO:0000256" key="6">
    <source>
        <dbReference type="SAM" id="Phobius"/>
    </source>
</evidence>
<reference evidence="8" key="1">
    <citation type="submission" date="2015-11" db="EMBL/GenBank/DDBJ databases">
        <authorList>
            <person name="Varghese N."/>
        </authorList>
    </citation>
    <scope>NUCLEOTIDE SEQUENCE [LARGE SCALE GENOMIC DNA]</scope>
    <source>
        <strain evidence="8">JGI-23</strain>
    </source>
</reference>
<feature type="transmembrane region" description="Helical" evidence="6">
    <location>
        <begin position="62"/>
        <end position="83"/>
    </location>
</feature>
<feature type="transmembrane region" description="Helical" evidence="6">
    <location>
        <begin position="155"/>
        <end position="172"/>
    </location>
</feature>
<organism evidence="7 8">
    <name type="scientific">Candidatus Chryseopegocella kryptomonas</name>
    <dbReference type="NCBI Taxonomy" id="1633643"/>
    <lineage>
        <taxon>Bacteria</taxon>
        <taxon>Pseudomonadati</taxon>
        <taxon>Candidatus Kryptoniota</taxon>
        <taxon>Candidatus Chryseopegocella</taxon>
    </lineage>
</organism>
<feature type="transmembrane region" description="Helical" evidence="6">
    <location>
        <begin position="389"/>
        <end position="411"/>
    </location>
</feature>
<keyword evidence="5 6" id="KW-0472">Membrane</keyword>
<feature type="transmembrane region" description="Helical" evidence="6">
    <location>
        <begin position="104"/>
        <end position="135"/>
    </location>
</feature>
<evidence type="ECO:0000256" key="1">
    <source>
        <dbReference type="ARBA" id="ARBA00004651"/>
    </source>
</evidence>
<keyword evidence="3 6" id="KW-0812">Transmembrane</keyword>
<feature type="transmembrane region" description="Helical" evidence="6">
    <location>
        <begin position="310"/>
        <end position="339"/>
    </location>
</feature>
<comment type="subcellular location">
    <subcellularLocation>
        <location evidence="1">Cell membrane</location>
        <topology evidence="1">Multi-pass membrane protein</topology>
    </subcellularLocation>
</comment>
<dbReference type="RefSeq" id="WP_092350462.1">
    <property type="nucleotide sequence ID" value="NZ_CZVW01000017.1"/>
</dbReference>
<evidence type="ECO:0000256" key="3">
    <source>
        <dbReference type="ARBA" id="ARBA00022692"/>
    </source>
</evidence>
<dbReference type="Pfam" id="PF13520">
    <property type="entry name" value="AA_permease_2"/>
    <property type="match status" value="1"/>
</dbReference>
<evidence type="ECO:0000313" key="7">
    <source>
        <dbReference type="EMBL" id="CUT03566.1"/>
    </source>
</evidence>
<feature type="transmembrane region" description="Helical" evidence="6">
    <location>
        <begin position="179"/>
        <end position="200"/>
    </location>
</feature>
<dbReference type="InterPro" id="IPR002293">
    <property type="entry name" value="AA/rel_permease1"/>
</dbReference>